<keyword evidence="4" id="KW-1185">Reference proteome</keyword>
<dbReference type="Gene3D" id="3.40.50.300">
    <property type="entry name" value="P-loop containing nucleotide triphosphate hydrolases"/>
    <property type="match status" value="1"/>
</dbReference>
<proteinExistence type="predicted"/>
<dbReference type="EMBL" id="LJSK01000042">
    <property type="protein sequence ID" value="KPI88695.1"/>
    <property type="molecule type" value="Genomic_DNA"/>
</dbReference>
<dbReference type="SUPFAM" id="SSF52540">
    <property type="entry name" value="P-loop containing nucleoside triphosphate hydrolases"/>
    <property type="match status" value="1"/>
</dbReference>
<reference evidence="2" key="1">
    <citation type="submission" date="2009-05" db="EMBL/GenBank/DDBJ databases">
        <title>The evolution of amastin surface glycoproteins in trypanosomatid parasites.</title>
        <authorList>
            <person name="Jackson A.P."/>
        </authorList>
    </citation>
    <scope>NUCLEOTIDE SEQUENCE</scope>
    <source>
        <strain evidence="2">ATCC 30220</strain>
    </source>
</reference>
<dbReference type="InterPro" id="IPR050896">
    <property type="entry name" value="Mito_lipid_metab_GTPase"/>
</dbReference>
<dbReference type="AlphaFoldDB" id="C6K3X4"/>
<gene>
    <name evidence="3" type="ORF">ABL78_2155</name>
    <name evidence="2" type="ORF">LSFL1N19_12</name>
</gene>
<dbReference type="VEuPathDB" id="TriTrypDB:Lsey_0042_0020"/>
<protein>
    <submittedName>
        <fullName evidence="2">Uncharacterized protein</fullName>
    </submittedName>
</protein>
<evidence type="ECO:0000313" key="2">
    <source>
        <dbReference type="EMBL" id="ACS87913.1"/>
    </source>
</evidence>
<dbReference type="OrthoDB" id="1696305at2759"/>
<sequence length="1023" mass="112169">MWRLTTRILKRRPPPLGYSKKAFYEKARSPGGSKPWRDRVAVSGGSIEVTSNTDVLNEEGDTVLGSLTTAGPLGMRSPHTSVEAAKMALADGQRAAATAHFSSLEFHAMGCTQVDTHNGDDANVAARDGAEKGPSFPVAPPSSLTLSSAASYGEGAGVARAVVPSCGVKAYAASVGGAATTSGVPALQPAPMATLPIGKVLELNVEEVETHPSSEPVPIHLQHLQRRSKKSVADSILLPRHINKLFHKIMGWSEELVELESKADEATASAGNSSAPATPDEMLDQDSPRALRKKASNMADRMRYGVLLDSYEKDKFAIEHQLEVAGNKMERKMLEWEGVHVLDQDATAEMASVLENKAALVMEAPSSFHVPVPGRDCCSGCGAMLQSANENEFGYVRHGEIERYVAQRNQKTQLRHEYAARMAELQAHWEKHGRQVGEEWLDFMTQEEFDAFYRDTPRPFTCHRCHALENMGVEGRRKVWSAPDFTEQLRALKEKKCVVVLVVDITDFPGSMVYNLPGLISMNNPVIIAVNKMDCIRNRSFNYSGKDRGVAACLVTESYVRRWVLDIAVQFGLPHHQIKRVVPISAKRGWGVPHLISTIEETANLNLRRPSKPLPTYFVGVANVGKSSVINAMAHALYVPQPPHPQSKKVYFTKTNKEGKEAVFWRWYTPPNVNQAEMIDIRGRHDKRASKLMTVSSLPGTTVAVNAVRISLSPAADKAARLQGPEADTAQAATTDESAEAQTYFYDTPGLLPHWHQRSPLTLLQMRRTLIRKFRNPQCFILLPGHTLFLGGLAAIDIVRGPPRGLLFLVYTSQKVRNAIVHTVQSDNFWQEQLGKALDPPGSHEQLLPMDNVSAGGAAAAPGLSETKSYLFECYARHRRRPKADVYICGLGWVSFCVSEPSDVVLRVRTLPGVVHGVREPLRYKDLRARKAWPKLKRRFTAKGLEDRDSDVDSDSISTVVRLVSAPVPPSADATGGADSASYEADGDSSVRTVLKAQHVRRSASSSAPFAALKETLHASGKL</sequence>
<evidence type="ECO:0000256" key="1">
    <source>
        <dbReference type="SAM" id="MobiDB-lite"/>
    </source>
</evidence>
<accession>C6K3X4</accession>
<name>C6K3X4_LEPSE</name>
<dbReference type="PANTHER" id="PTHR46434:SF1">
    <property type="entry name" value="GENETIC INTERACTOR OF PROHIBITINS 3, MITOCHONDRIAL"/>
    <property type="match status" value="1"/>
</dbReference>
<dbReference type="Proteomes" id="UP000038009">
    <property type="component" value="Unassembled WGS sequence"/>
</dbReference>
<dbReference type="PANTHER" id="PTHR46434">
    <property type="entry name" value="GENETIC INTERACTOR OF PROHIBITINS 3, MITOCHONDRIAL"/>
    <property type="match status" value="1"/>
</dbReference>
<feature type="region of interest" description="Disordered" evidence="1">
    <location>
        <begin position="968"/>
        <end position="988"/>
    </location>
</feature>
<dbReference type="InterPro" id="IPR027417">
    <property type="entry name" value="P-loop_NTPase"/>
</dbReference>
<feature type="region of interest" description="Disordered" evidence="1">
    <location>
        <begin position="119"/>
        <end position="139"/>
    </location>
</feature>
<dbReference type="OMA" id="WRWYTPP"/>
<evidence type="ECO:0000313" key="3">
    <source>
        <dbReference type="EMBL" id="KPI88695.1"/>
    </source>
</evidence>
<reference evidence="3 4" key="2">
    <citation type="journal article" date="2015" name="PLoS Pathog.">
        <title>Leptomonas seymouri: Adaptations to the Dixenous Life Cycle Analyzed by Genome Sequencing, Transcriptome Profiling and Co-infection with Leishmania donovani.</title>
        <authorList>
            <person name="Kraeva N."/>
            <person name="Butenko A."/>
            <person name="Hlavacova J."/>
            <person name="Kostygov A."/>
            <person name="Myskova J."/>
            <person name="Grybchuk D."/>
            <person name="Lestinova T."/>
            <person name="Votypka J."/>
            <person name="Volf P."/>
            <person name="Opperdoes F."/>
            <person name="Flegontov P."/>
            <person name="Lukes J."/>
            <person name="Yurchenko V."/>
        </authorList>
    </citation>
    <scope>NUCLEOTIDE SEQUENCE [LARGE SCALE GENOMIC DNA]</scope>
    <source>
        <strain evidence="3 4">ATCC 30220</strain>
    </source>
</reference>
<organism evidence="2">
    <name type="scientific">Leptomonas seymouri</name>
    <dbReference type="NCBI Taxonomy" id="5684"/>
    <lineage>
        <taxon>Eukaryota</taxon>
        <taxon>Discoba</taxon>
        <taxon>Euglenozoa</taxon>
        <taxon>Kinetoplastea</taxon>
        <taxon>Metakinetoplastina</taxon>
        <taxon>Trypanosomatida</taxon>
        <taxon>Trypanosomatidae</taxon>
        <taxon>Leishmaniinae</taxon>
        <taxon>Leptomonas</taxon>
    </lineage>
</organism>
<dbReference type="GO" id="GO:0005739">
    <property type="term" value="C:mitochondrion"/>
    <property type="evidence" value="ECO:0007669"/>
    <property type="project" value="TreeGrafter"/>
</dbReference>
<dbReference type="EMBL" id="GQ153670">
    <property type="protein sequence ID" value="ACS87913.1"/>
    <property type="molecule type" value="Genomic_DNA"/>
</dbReference>
<feature type="compositionally biased region" description="Low complexity" evidence="1">
    <location>
        <begin position="971"/>
        <end position="982"/>
    </location>
</feature>
<evidence type="ECO:0000313" key="4">
    <source>
        <dbReference type="Proteomes" id="UP000038009"/>
    </source>
</evidence>
<feature type="region of interest" description="Disordered" evidence="1">
    <location>
        <begin position="263"/>
        <end position="288"/>
    </location>
</feature>